<dbReference type="Proteomes" id="UP000593574">
    <property type="component" value="Unassembled WGS sequence"/>
</dbReference>
<organism evidence="1 2">
    <name type="scientific">Gossypium laxum</name>
    <dbReference type="NCBI Taxonomy" id="34288"/>
    <lineage>
        <taxon>Eukaryota</taxon>
        <taxon>Viridiplantae</taxon>
        <taxon>Streptophyta</taxon>
        <taxon>Embryophyta</taxon>
        <taxon>Tracheophyta</taxon>
        <taxon>Spermatophyta</taxon>
        <taxon>Magnoliopsida</taxon>
        <taxon>eudicotyledons</taxon>
        <taxon>Gunneridae</taxon>
        <taxon>Pentapetalae</taxon>
        <taxon>rosids</taxon>
        <taxon>malvids</taxon>
        <taxon>Malvales</taxon>
        <taxon>Malvaceae</taxon>
        <taxon>Malvoideae</taxon>
        <taxon>Gossypium</taxon>
    </lineage>
</organism>
<accession>A0A7J8ZKB6</accession>
<protein>
    <submittedName>
        <fullName evidence="1">Uncharacterized protein</fullName>
    </submittedName>
</protein>
<dbReference type="AlphaFoldDB" id="A0A7J8ZKB6"/>
<gene>
    <name evidence="1" type="ORF">Golax_011167</name>
</gene>
<proteinExistence type="predicted"/>
<keyword evidence="2" id="KW-1185">Reference proteome</keyword>
<comment type="caution">
    <text evidence="1">The sequence shown here is derived from an EMBL/GenBank/DDBJ whole genome shotgun (WGS) entry which is preliminary data.</text>
</comment>
<name>A0A7J8ZKB6_9ROSI</name>
<evidence type="ECO:0000313" key="2">
    <source>
        <dbReference type="Proteomes" id="UP000593574"/>
    </source>
</evidence>
<evidence type="ECO:0000313" key="1">
    <source>
        <dbReference type="EMBL" id="MBA0712042.1"/>
    </source>
</evidence>
<reference evidence="1 2" key="1">
    <citation type="journal article" date="2019" name="Genome Biol. Evol.">
        <title>Insights into the evolution of the New World diploid cottons (Gossypium, subgenus Houzingenia) based on genome sequencing.</title>
        <authorList>
            <person name="Grover C.E."/>
            <person name="Arick M.A. 2nd"/>
            <person name="Thrash A."/>
            <person name="Conover J.L."/>
            <person name="Sanders W.S."/>
            <person name="Peterson D.G."/>
            <person name="Frelichowski J.E."/>
            <person name="Scheffler J.A."/>
            <person name="Scheffler B.E."/>
            <person name="Wendel J.F."/>
        </authorList>
    </citation>
    <scope>NUCLEOTIDE SEQUENCE [LARGE SCALE GENOMIC DNA]</scope>
    <source>
        <strain evidence="1">4</strain>
        <tissue evidence="1">Leaf</tissue>
    </source>
</reference>
<sequence>MFKARKENEANHRALRPPIVINHLLASATDSTK</sequence>
<dbReference type="EMBL" id="JABEZV010000005">
    <property type="protein sequence ID" value="MBA0712042.1"/>
    <property type="molecule type" value="Genomic_DNA"/>
</dbReference>